<organism evidence="4 5">
    <name type="scientific">Laedolimicola intestinihominis</name>
    <dbReference type="NCBI Taxonomy" id="3133166"/>
    <lineage>
        <taxon>Bacteria</taxon>
        <taxon>Bacillati</taxon>
        <taxon>Bacillota</taxon>
        <taxon>Clostridia</taxon>
        <taxon>Lachnospirales</taxon>
        <taxon>Lachnospiraceae</taxon>
        <taxon>Laedolimicola</taxon>
    </lineage>
</organism>
<feature type="compositionally biased region" description="Acidic residues" evidence="2">
    <location>
        <begin position="248"/>
        <end position="282"/>
    </location>
</feature>
<protein>
    <submittedName>
        <fullName evidence="4">SH3 domain-containing protein</fullName>
    </submittedName>
</protein>
<gene>
    <name evidence="4" type="ORF">WMO29_06675</name>
</gene>
<keyword evidence="5" id="KW-1185">Reference proteome</keyword>
<feature type="coiled-coil region" evidence="1">
    <location>
        <begin position="201"/>
        <end position="242"/>
    </location>
</feature>
<dbReference type="InterPro" id="IPR003646">
    <property type="entry name" value="SH3-like_bac-type"/>
</dbReference>
<evidence type="ECO:0000256" key="1">
    <source>
        <dbReference type="SAM" id="Coils"/>
    </source>
</evidence>
<sequence length="351" mass="38953">MKFDNIKELFDKENFSAWVNEHKRQVAVGCIAACLVIAAGASVISSSSSKKTENAAEGGTVMTSAVQDTEAAEKTALEEANQLEQDAYPEVNDLVQKYYDYMSAGDVDGLASVEDQISEEEQNRILRSKDLVEGYQNISCYTKKGLEDGSYLVFVYYELKFAQIDTPAPGLSPLYVYTNDEGNLVVFNGEASDELNAYVEKAAQEDDVMALREEVKTKYEEAKAADENLAKQEERYLKIAQDSTAAEENTEEAAPEENAEEQPAEENQEEVQEEPAQEEAPAEDTGSATAQNRATRFKESVRLRADASTDAEYLGTAYQGESVTQIESYDNGWSKISYNGKECYCMTEYLE</sequence>
<dbReference type="RefSeq" id="WP_349164271.1">
    <property type="nucleotide sequence ID" value="NZ_JBBMFE010000004.1"/>
</dbReference>
<keyword evidence="1" id="KW-0175">Coiled coil</keyword>
<evidence type="ECO:0000313" key="5">
    <source>
        <dbReference type="Proteomes" id="UP001438008"/>
    </source>
</evidence>
<dbReference type="EMBL" id="JBBMFE010000004">
    <property type="protein sequence ID" value="MEQ2472173.1"/>
    <property type="molecule type" value="Genomic_DNA"/>
</dbReference>
<accession>A0ABV1FFP5</accession>
<evidence type="ECO:0000313" key="4">
    <source>
        <dbReference type="EMBL" id="MEQ2472173.1"/>
    </source>
</evidence>
<comment type="caution">
    <text evidence="4">The sequence shown here is derived from an EMBL/GenBank/DDBJ whole genome shotgun (WGS) entry which is preliminary data.</text>
</comment>
<feature type="region of interest" description="Disordered" evidence="2">
    <location>
        <begin position="242"/>
        <end position="306"/>
    </location>
</feature>
<dbReference type="Gene3D" id="2.30.30.40">
    <property type="entry name" value="SH3 Domains"/>
    <property type="match status" value="1"/>
</dbReference>
<dbReference type="PROSITE" id="PS51781">
    <property type="entry name" value="SH3B"/>
    <property type="match status" value="1"/>
</dbReference>
<feature type="domain" description="SH3b" evidence="3">
    <location>
        <begin position="283"/>
        <end position="351"/>
    </location>
</feature>
<dbReference type="Pfam" id="PF08239">
    <property type="entry name" value="SH3_3"/>
    <property type="match status" value="1"/>
</dbReference>
<evidence type="ECO:0000259" key="3">
    <source>
        <dbReference type="PROSITE" id="PS51781"/>
    </source>
</evidence>
<evidence type="ECO:0000256" key="2">
    <source>
        <dbReference type="SAM" id="MobiDB-lite"/>
    </source>
</evidence>
<dbReference type="Proteomes" id="UP001438008">
    <property type="component" value="Unassembled WGS sequence"/>
</dbReference>
<feature type="compositionally biased region" description="Basic and acidic residues" evidence="2">
    <location>
        <begin position="296"/>
        <end position="306"/>
    </location>
</feature>
<proteinExistence type="predicted"/>
<reference evidence="4 5" key="1">
    <citation type="submission" date="2024-03" db="EMBL/GenBank/DDBJ databases">
        <title>Human intestinal bacterial collection.</title>
        <authorList>
            <person name="Pauvert C."/>
            <person name="Hitch T.C.A."/>
            <person name="Clavel T."/>
        </authorList>
    </citation>
    <scope>NUCLEOTIDE SEQUENCE [LARGE SCALE GENOMIC DNA]</scope>
    <source>
        <strain evidence="4 5">CLA-AA-H132</strain>
    </source>
</reference>
<name>A0ABV1FFP5_9FIRM</name>